<gene>
    <name evidence="3" type="ORF">E2L05_06930</name>
</gene>
<evidence type="ECO:0000256" key="2">
    <source>
        <dbReference type="SAM" id="SignalP"/>
    </source>
</evidence>
<dbReference type="RefSeq" id="WP_133342191.1">
    <property type="nucleotide sequence ID" value="NZ_SMZO01000011.1"/>
</dbReference>
<reference evidence="3 4" key="1">
    <citation type="submission" date="2019-03" db="EMBL/GenBank/DDBJ databases">
        <title>Rhodobacteraceae bacterium SM1902, a new member of the family Rhodobacteraceae isolated from Yantai.</title>
        <authorList>
            <person name="Sun Y."/>
        </authorList>
    </citation>
    <scope>NUCLEOTIDE SEQUENCE [LARGE SCALE GENOMIC DNA]</scope>
    <source>
        <strain evidence="3 4">SM1902</strain>
    </source>
</reference>
<name>A0A4R6B2H5_9RHOB</name>
<feature type="signal peptide" evidence="2">
    <location>
        <begin position="1"/>
        <end position="21"/>
    </location>
</feature>
<dbReference type="EMBL" id="SMZO01000011">
    <property type="protein sequence ID" value="TDL89378.1"/>
    <property type="molecule type" value="Genomic_DNA"/>
</dbReference>
<dbReference type="AlphaFoldDB" id="A0A4R6B2H5"/>
<proteinExistence type="predicted"/>
<evidence type="ECO:0000313" key="3">
    <source>
        <dbReference type="EMBL" id="TDL89378.1"/>
    </source>
</evidence>
<keyword evidence="2" id="KW-0732">Signal</keyword>
<feature type="region of interest" description="Disordered" evidence="1">
    <location>
        <begin position="70"/>
        <end position="91"/>
    </location>
</feature>
<accession>A0A4R6B2H5</accession>
<evidence type="ECO:0000313" key="4">
    <source>
        <dbReference type="Proteomes" id="UP000294562"/>
    </source>
</evidence>
<comment type="caution">
    <text evidence="3">The sequence shown here is derived from an EMBL/GenBank/DDBJ whole genome shotgun (WGS) entry which is preliminary data.</text>
</comment>
<keyword evidence="4" id="KW-1185">Reference proteome</keyword>
<organism evidence="3 4">
    <name type="scientific">Meridianimarinicoccus aquatilis</name>
    <dbReference type="NCBI Taxonomy" id="2552766"/>
    <lineage>
        <taxon>Bacteria</taxon>
        <taxon>Pseudomonadati</taxon>
        <taxon>Pseudomonadota</taxon>
        <taxon>Alphaproteobacteria</taxon>
        <taxon>Rhodobacterales</taxon>
        <taxon>Paracoccaceae</taxon>
        <taxon>Meridianimarinicoccus</taxon>
    </lineage>
</organism>
<sequence>MGAALAAVWLVIWGLSAPVRAASLMPGETTCGLECIEVDLPGSAMDGADEDDEILQPRFEAEQEFLGDIEGPATVDGKADAASDLLSQPDR</sequence>
<feature type="chain" id="PRO_5020858727" evidence="2">
    <location>
        <begin position="22"/>
        <end position="91"/>
    </location>
</feature>
<evidence type="ECO:0000256" key="1">
    <source>
        <dbReference type="SAM" id="MobiDB-lite"/>
    </source>
</evidence>
<dbReference type="Proteomes" id="UP000294562">
    <property type="component" value="Unassembled WGS sequence"/>
</dbReference>
<protein>
    <submittedName>
        <fullName evidence="3">Uncharacterized protein</fullName>
    </submittedName>
</protein>